<gene>
    <name evidence="1" type="ORF">KIN20_000857</name>
</gene>
<evidence type="ECO:0000313" key="2">
    <source>
        <dbReference type="Proteomes" id="UP001196413"/>
    </source>
</evidence>
<dbReference type="Proteomes" id="UP001196413">
    <property type="component" value="Unassembled WGS sequence"/>
</dbReference>
<accession>A0AAD5LW39</accession>
<sequence length="186" mass="21510">MVCAYHWYVLSEVNRRGDIRKMRTAMKKAKKALQCARDTMAAKVIVVLGYLNSERLMLTDARKGIKFLFMRPRENCCQIHEVMEQSRRCIRALNQWSAVELAVIATQAGMTLEQIEEEYCRDASARKEVLMSVLGGRKNAFVRKFVLNYPSRFLRNGYSIEKYFTHTHTEGSRTGGPHTYHSRHSG</sequence>
<organism evidence="1 2">
    <name type="scientific">Parelaphostrongylus tenuis</name>
    <name type="common">Meningeal worm</name>
    <dbReference type="NCBI Taxonomy" id="148309"/>
    <lineage>
        <taxon>Eukaryota</taxon>
        <taxon>Metazoa</taxon>
        <taxon>Ecdysozoa</taxon>
        <taxon>Nematoda</taxon>
        <taxon>Chromadorea</taxon>
        <taxon>Rhabditida</taxon>
        <taxon>Rhabditina</taxon>
        <taxon>Rhabditomorpha</taxon>
        <taxon>Strongyloidea</taxon>
        <taxon>Metastrongylidae</taxon>
        <taxon>Parelaphostrongylus</taxon>
    </lineage>
</organism>
<name>A0AAD5LW39_PARTN</name>
<keyword evidence="2" id="KW-1185">Reference proteome</keyword>
<dbReference type="EMBL" id="JAHQIW010000118">
    <property type="protein sequence ID" value="KAJ1346148.1"/>
    <property type="molecule type" value="Genomic_DNA"/>
</dbReference>
<dbReference type="AlphaFoldDB" id="A0AAD5LW39"/>
<protein>
    <submittedName>
        <fullName evidence="1">Uncharacterized protein</fullName>
    </submittedName>
</protein>
<comment type="caution">
    <text evidence="1">The sequence shown here is derived from an EMBL/GenBank/DDBJ whole genome shotgun (WGS) entry which is preliminary data.</text>
</comment>
<reference evidence="1" key="1">
    <citation type="submission" date="2021-06" db="EMBL/GenBank/DDBJ databases">
        <title>Parelaphostrongylus tenuis whole genome reference sequence.</title>
        <authorList>
            <person name="Garwood T.J."/>
            <person name="Larsen P.A."/>
            <person name="Fountain-Jones N.M."/>
            <person name="Garbe J.R."/>
            <person name="Macchietto M.G."/>
            <person name="Kania S.A."/>
            <person name="Gerhold R.W."/>
            <person name="Richards J.E."/>
            <person name="Wolf T.M."/>
        </authorList>
    </citation>
    <scope>NUCLEOTIDE SEQUENCE</scope>
    <source>
        <strain evidence="1">MNPRO001-30</strain>
        <tissue evidence="1">Meninges</tissue>
    </source>
</reference>
<evidence type="ECO:0000313" key="1">
    <source>
        <dbReference type="EMBL" id="KAJ1346148.1"/>
    </source>
</evidence>
<proteinExistence type="predicted"/>